<protein>
    <recommendedName>
        <fullName evidence="3">Peptidase A2 domain-containing protein</fullName>
    </recommendedName>
</protein>
<reference evidence="4" key="1">
    <citation type="submission" date="2021-03" db="EMBL/GenBank/DDBJ databases">
        <title>Comparative genomics and phylogenomic investigation of the class Geoglossomycetes provide insights into ecological specialization and systematics.</title>
        <authorList>
            <person name="Melie T."/>
            <person name="Pirro S."/>
            <person name="Miller A.N."/>
            <person name="Quandt A."/>
        </authorList>
    </citation>
    <scope>NUCLEOTIDE SEQUENCE</scope>
    <source>
        <strain evidence="4">CAQ_001_2017</strain>
    </source>
</reference>
<feature type="domain" description="Peptidase A2" evidence="3">
    <location>
        <begin position="22"/>
        <end position="60"/>
    </location>
</feature>
<dbReference type="GO" id="GO:0004190">
    <property type="term" value="F:aspartic-type endopeptidase activity"/>
    <property type="evidence" value="ECO:0007669"/>
    <property type="project" value="UniProtKB-KW"/>
</dbReference>
<dbReference type="Gene3D" id="2.40.70.10">
    <property type="entry name" value="Acid Proteases"/>
    <property type="match status" value="1"/>
</dbReference>
<evidence type="ECO:0000259" key="3">
    <source>
        <dbReference type="PROSITE" id="PS50175"/>
    </source>
</evidence>
<keyword evidence="5" id="KW-1185">Reference proteome</keyword>
<comment type="caution">
    <text evidence="4">The sequence shown here is derived from an EMBL/GenBank/DDBJ whole genome shotgun (WGS) entry which is preliminary data.</text>
</comment>
<accession>A0A9P8I9I7</accession>
<dbReference type="PROSITE" id="PS50175">
    <property type="entry name" value="ASP_PROT_RETROV"/>
    <property type="match status" value="1"/>
</dbReference>
<dbReference type="AlphaFoldDB" id="A0A9P8I9I7"/>
<feature type="non-terminal residue" evidence="4">
    <location>
        <position position="83"/>
    </location>
</feature>
<dbReference type="Pfam" id="PF13650">
    <property type="entry name" value="Asp_protease_2"/>
    <property type="match status" value="1"/>
</dbReference>
<evidence type="ECO:0000313" key="4">
    <source>
        <dbReference type="EMBL" id="KAH0545102.1"/>
    </source>
</evidence>
<dbReference type="SUPFAM" id="SSF50630">
    <property type="entry name" value="Acid proteases"/>
    <property type="match status" value="1"/>
</dbReference>
<dbReference type="Proteomes" id="UP000750711">
    <property type="component" value="Unassembled WGS sequence"/>
</dbReference>
<dbReference type="InterPro" id="IPR001995">
    <property type="entry name" value="Peptidase_A2_cat"/>
</dbReference>
<keyword evidence="1" id="KW-0064">Aspartyl protease</keyword>
<evidence type="ECO:0000256" key="2">
    <source>
        <dbReference type="ARBA" id="ARBA00022801"/>
    </source>
</evidence>
<sequence length="83" mass="8741">MVAGVDSQGEITVTVVLKGKEYEALVDSGAPRNYLSPEVMRKRSLRGRKIPAYALTGLGGQHLSTVSQEVLVGGLTINGEEAA</sequence>
<dbReference type="InterPro" id="IPR021109">
    <property type="entry name" value="Peptidase_aspartic_dom_sf"/>
</dbReference>
<gene>
    <name evidence="4" type="ORF">GP486_008474</name>
</gene>
<dbReference type="EMBL" id="JAGHQM010003296">
    <property type="protein sequence ID" value="KAH0545102.1"/>
    <property type="molecule type" value="Genomic_DNA"/>
</dbReference>
<evidence type="ECO:0000313" key="5">
    <source>
        <dbReference type="Proteomes" id="UP000750711"/>
    </source>
</evidence>
<organism evidence="4 5">
    <name type="scientific">Trichoglossum hirsutum</name>
    <dbReference type="NCBI Taxonomy" id="265104"/>
    <lineage>
        <taxon>Eukaryota</taxon>
        <taxon>Fungi</taxon>
        <taxon>Dikarya</taxon>
        <taxon>Ascomycota</taxon>
        <taxon>Pezizomycotina</taxon>
        <taxon>Geoglossomycetes</taxon>
        <taxon>Geoglossales</taxon>
        <taxon>Geoglossaceae</taxon>
        <taxon>Trichoglossum</taxon>
    </lineage>
</organism>
<name>A0A9P8I9I7_9PEZI</name>
<dbReference type="GO" id="GO:0006508">
    <property type="term" value="P:proteolysis"/>
    <property type="evidence" value="ECO:0007669"/>
    <property type="project" value="InterPro"/>
</dbReference>
<dbReference type="PROSITE" id="PS00141">
    <property type="entry name" value="ASP_PROTEASE"/>
    <property type="match status" value="1"/>
</dbReference>
<evidence type="ECO:0000256" key="1">
    <source>
        <dbReference type="ARBA" id="ARBA00022750"/>
    </source>
</evidence>
<keyword evidence="1" id="KW-0645">Protease</keyword>
<dbReference type="InterPro" id="IPR001969">
    <property type="entry name" value="Aspartic_peptidase_AS"/>
</dbReference>
<keyword evidence="2" id="KW-0378">Hydrolase</keyword>
<proteinExistence type="predicted"/>